<proteinExistence type="predicted"/>
<reference evidence="1 2" key="1">
    <citation type="journal article" date="2019" name="PLoS Negl. Trop. Dis.">
        <title>Revisiting the worldwide diversity of Leptospira species in the environment.</title>
        <authorList>
            <person name="Vincent A.T."/>
            <person name="Schiettekatte O."/>
            <person name="Bourhy P."/>
            <person name="Veyrier F.J."/>
            <person name="Picardeau M."/>
        </authorList>
    </citation>
    <scope>NUCLEOTIDE SEQUENCE [LARGE SCALE GENOMIC DNA]</scope>
    <source>
        <strain evidence="1 2">SSW18</strain>
    </source>
</reference>
<name>A0A5R2ATE3_9LEPT</name>
<evidence type="ECO:0000313" key="2">
    <source>
        <dbReference type="Proteomes" id="UP000297946"/>
    </source>
</evidence>
<accession>A0A5R2ATE3</accession>
<dbReference type="EMBL" id="RQER01000008">
    <property type="protein sequence ID" value="TGJ99830.1"/>
    <property type="molecule type" value="Genomic_DNA"/>
</dbReference>
<comment type="caution">
    <text evidence="1">The sequence shown here is derived from an EMBL/GenBank/DDBJ whole genome shotgun (WGS) entry which is preliminary data.</text>
</comment>
<dbReference type="RefSeq" id="WP_135698337.1">
    <property type="nucleotide sequence ID" value="NZ_RQER01000008.1"/>
</dbReference>
<dbReference type="AlphaFoldDB" id="A0A5R2ATE3"/>
<evidence type="ECO:0000313" key="1">
    <source>
        <dbReference type="EMBL" id="TGJ99830.1"/>
    </source>
</evidence>
<sequence>MKRESPFSEFRALRELQYAWLYYFLSLQYSFLGEHKDAIHIEIQKGLWSDTFGILRKKFFGKLLGRPRFLGKEILVRPEPGEDYSQFAKKARPKILEFPEGVVSRETLNEEDQAIFDFLAQDWNQVYKKERDKATILGYIAEYMLDEGADPDEIKTLTLPEFSAKAESYNLPGLADIDGLMERTGLSKEQTYGLVYAQAKGAEWLAIYDQNGNRSGRAYDLITKMYREQIAEALARNATESEIRSLMVSPDDDSIREALGLFEVGISDLERSQREADYENLVRTHLNRDMQRFAYTETAINFNNGLLLMHVNEGKGPQYVKFSGGNY</sequence>
<organism evidence="1 2">
    <name type="scientific">Leptospira langatensis</name>
    <dbReference type="NCBI Taxonomy" id="2484983"/>
    <lineage>
        <taxon>Bacteria</taxon>
        <taxon>Pseudomonadati</taxon>
        <taxon>Spirochaetota</taxon>
        <taxon>Spirochaetia</taxon>
        <taxon>Leptospirales</taxon>
        <taxon>Leptospiraceae</taxon>
        <taxon>Leptospira</taxon>
    </lineage>
</organism>
<protein>
    <submittedName>
        <fullName evidence="1">Uncharacterized protein</fullName>
    </submittedName>
</protein>
<dbReference type="Proteomes" id="UP000297946">
    <property type="component" value="Unassembled WGS sequence"/>
</dbReference>
<gene>
    <name evidence="1" type="ORF">EHO57_13795</name>
</gene>